<accession>A0ABT6C390</accession>
<dbReference type="InterPro" id="IPR050356">
    <property type="entry name" value="SulA_CellDiv_inhibitor"/>
</dbReference>
<dbReference type="InterPro" id="IPR001126">
    <property type="entry name" value="UmuC"/>
</dbReference>
<dbReference type="RefSeq" id="WP_277190933.1">
    <property type="nucleotide sequence ID" value="NZ_JAROAV010000008.1"/>
</dbReference>
<dbReference type="InterPro" id="IPR043502">
    <property type="entry name" value="DNA/RNA_pol_sf"/>
</dbReference>
<dbReference type="Proteomes" id="UP001528912">
    <property type="component" value="Unassembled WGS sequence"/>
</dbReference>
<dbReference type="SUPFAM" id="SSF56672">
    <property type="entry name" value="DNA/RNA polymerases"/>
    <property type="match status" value="1"/>
</dbReference>
<protein>
    <submittedName>
        <fullName evidence="3">DNA polymerase Y family protein</fullName>
    </submittedName>
</protein>
<name>A0ABT6C390_9MICO</name>
<dbReference type="Gene3D" id="3.40.1170.60">
    <property type="match status" value="1"/>
</dbReference>
<evidence type="ECO:0000259" key="2">
    <source>
        <dbReference type="Pfam" id="PF00817"/>
    </source>
</evidence>
<evidence type="ECO:0000313" key="4">
    <source>
        <dbReference type="Proteomes" id="UP001528912"/>
    </source>
</evidence>
<reference evidence="3 4" key="1">
    <citation type="submission" date="2023-03" db="EMBL/GenBank/DDBJ databases">
        <title>YIM 133296 draft genome.</title>
        <authorList>
            <person name="Xiong L."/>
        </authorList>
    </citation>
    <scope>NUCLEOTIDE SEQUENCE [LARGE SCALE GENOMIC DNA]</scope>
    <source>
        <strain evidence="3 4">YIM 133296</strain>
    </source>
</reference>
<keyword evidence="1" id="KW-0227">DNA damage</keyword>
<gene>
    <name evidence="3" type="ORF">P4R38_02695</name>
</gene>
<evidence type="ECO:0000256" key="1">
    <source>
        <dbReference type="ARBA" id="ARBA00022763"/>
    </source>
</evidence>
<dbReference type="Pfam" id="PF00817">
    <property type="entry name" value="IMS"/>
    <property type="match status" value="1"/>
</dbReference>
<sequence length="542" mass="59092">MTADLGLDTSSAGASDHSTSGAGLRVLLVWCPQWSVVAVRRAQGIASDAQLALVDKGVVVASSAAALEEGVTPGLRVRQAQHRCPDMTVLPYDPALELAAFEPVMRAIEEKVPGIHLVRPGLAAVRAQGPSRFYGGDRAAAHTLLTHLQARVDHPVRVAVADGLFAAEQAAYTTTDDSPVAHVPRGESATFLAHLPVDTLDREVADGRMSNVLRRMGIRTLGDLAALPRADVHARFGASGLRAHRLAGGVDVPALAPRAVPQDLTVEATLDPGSDQVEHIVAVCQPQVDALMSRLTAAALLCHGLRIVMRTEAGRVHRRLWQHPWHFTANEVLDRVRWQLQDVAADDGSEDDSLHRAVVSVRIEPESVDAAAHHAPGLWGDRPDEHVVQTLTGLQHQLGHHGVLVSTVSGGRLLDERRVLRPWGDALPDRWERRLEQPWPGTVPGPAPATVFAQARPVQVLGADREAVSVDDRSEVRTPPAWFVPTGDAPRPVTAWAGPWPVRQRWWRAHRAFNRFQLVDGREQAWLLLTDGRDWWAEARYD</sequence>
<organism evidence="3 4">
    <name type="scientific">Luteipulveratus flavus</name>
    <dbReference type="NCBI Taxonomy" id="3031728"/>
    <lineage>
        <taxon>Bacteria</taxon>
        <taxon>Bacillati</taxon>
        <taxon>Actinomycetota</taxon>
        <taxon>Actinomycetes</taxon>
        <taxon>Micrococcales</taxon>
        <taxon>Dermacoccaceae</taxon>
        <taxon>Luteipulveratus</taxon>
    </lineage>
</organism>
<evidence type="ECO:0000313" key="3">
    <source>
        <dbReference type="EMBL" id="MDF8263155.1"/>
    </source>
</evidence>
<dbReference type="EMBL" id="JAROAV010000008">
    <property type="protein sequence ID" value="MDF8263155.1"/>
    <property type="molecule type" value="Genomic_DNA"/>
</dbReference>
<proteinExistence type="predicted"/>
<keyword evidence="4" id="KW-1185">Reference proteome</keyword>
<dbReference type="CDD" id="cd03468">
    <property type="entry name" value="PolY_like"/>
    <property type="match status" value="1"/>
</dbReference>
<dbReference type="PANTHER" id="PTHR35369:SF2">
    <property type="entry name" value="BLR3025 PROTEIN"/>
    <property type="match status" value="1"/>
</dbReference>
<dbReference type="Gene3D" id="1.10.150.20">
    <property type="entry name" value="5' to 3' exonuclease, C-terminal subdomain"/>
    <property type="match status" value="1"/>
</dbReference>
<dbReference type="PANTHER" id="PTHR35369">
    <property type="entry name" value="BLR3025 PROTEIN-RELATED"/>
    <property type="match status" value="1"/>
</dbReference>
<comment type="caution">
    <text evidence="3">The sequence shown here is derived from an EMBL/GenBank/DDBJ whole genome shotgun (WGS) entry which is preliminary data.</text>
</comment>
<feature type="domain" description="UmuC" evidence="2">
    <location>
        <begin position="54"/>
        <end position="168"/>
    </location>
</feature>